<dbReference type="GO" id="GO:0045739">
    <property type="term" value="P:positive regulation of DNA repair"/>
    <property type="evidence" value="ECO:0007669"/>
    <property type="project" value="InterPro"/>
</dbReference>
<dbReference type="VEuPathDB" id="FungiDB:DD237_002978"/>
<dbReference type="GO" id="GO:0016604">
    <property type="term" value="C:nuclear body"/>
    <property type="evidence" value="ECO:0007669"/>
    <property type="project" value="TreeGrafter"/>
</dbReference>
<protein>
    <submittedName>
        <fullName evidence="6">Uncharacterized protein</fullName>
    </submittedName>
</protein>
<gene>
    <name evidence="6" type="ORF">DD238_004565</name>
</gene>
<dbReference type="GO" id="GO:0070552">
    <property type="term" value="C:BRISC complex"/>
    <property type="evidence" value="ECO:0007669"/>
    <property type="project" value="InterPro"/>
</dbReference>
<evidence type="ECO:0000256" key="4">
    <source>
        <dbReference type="ARBA" id="ARBA00023204"/>
    </source>
</evidence>
<name>A0A3M6VAB7_9STRA</name>
<sequence>MEVTPTLNDVQALRQLTLANEHVMICLCGVDVKQDVDTRVLQEAVRKITRIKMQMGGYHQISLAKAQGSRLVIEQEFTRDIDALVAAVPGVLSSADDDGIVDLDALFDDVLRYFSAQREMECQAASSFRLLLIYRQVKQNPQLHIMHREVPVGFLNEPTCHLDIIYWHQDVPLEIAQVRPLAQLTLTQPVVTLLPCSQSVFDQLCLYDSTNPLVKFYFLDVGGSVERLHQALVLVLSHPTNRLSQNGAEQLIKSWFSSSKRVNPLN</sequence>
<dbReference type="GO" id="GO:0006302">
    <property type="term" value="P:double-strand break repair"/>
    <property type="evidence" value="ECO:0007669"/>
    <property type="project" value="TreeGrafter"/>
</dbReference>
<dbReference type="Proteomes" id="UP000282087">
    <property type="component" value="Unassembled WGS sequence"/>
</dbReference>
<dbReference type="PANTHER" id="PTHR15660">
    <property type="entry name" value="BRISC AND BRCA1-A COMPLEX MEMBER 1"/>
    <property type="match status" value="1"/>
</dbReference>
<evidence type="ECO:0000313" key="6">
    <source>
        <dbReference type="EMBL" id="RMX63968.1"/>
    </source>
</evidence>
<keyword evidence="3" id="KW-0227">DNA damage</keyword>
<dbReference type="EMBL" id="QLLG01000349">
    <property type="protein sequence ID" value="RMX63968.1"/>
    <property type="molecule type" value="Genomic_DNA"/>
</dbReference>
<keyword evidence="2" id="KW-0963">Cytoplasm</keyword>
<evidence type="ECO:0000256" key="5">
    <source>
        <dbReference type="ARBA" id="ARBA00023242"/>
    </source>
</evidence>
<evidence type="ECO:0000256" key="3">
    <source>
        <dbReference type="ARBA" id="ARBA00022763"/>
    </source>
</evidence>
<accession>A0A3M6VAB7</accession>
<dbReference type="GO" id="GO:0007095">
    <property type="term" value="P:mitotic G2 DNA damage checkpoint signaling"/>
    <property type="evidence" value="ECO:0007669"/>
    <property type="project" value="TreeGrafter"/>
</dbReference>
<proteinExistence type="predicted"/>
<evidence type="ECO:0000256" key="2">
    <source>
        <dbReference type="ARBA" id="ARBA00022490"/>
    </source>
</evidence>
<dbReference type="InterPro" id="IPR026126">
    <property type="entry name" value="BABAM1"/>
</dbReference>
<reference evidence="6 7" key="1">
    <citation type="submission" date="2018-06" db="EMBL/GenBank/DDBJ databases">
        <title>Comparative genomics of downy mildews reveals potential adaptations to biotrophy.</title>
        <authorList>
            <person name="Fletcher K."/>
            <person name="Klosterman S.J."/>
            <person name="Derevnina L."/>
            <person name="Martin F."/>
            <person name="Koike S."/>
            <person name="Reyes Chin-Wo S."/>
            <person name="Mou B."/>
            <person name="Michelmore R."/>
        </authorList>
    </citation>
    <scope>NUCLEOTIDE SEQUENCE [LARGE SCALE GENOMIC DNA]</scope>
    <source>
        <strain evidence="6 7">R14</strain>
    </source>
</reference>
<keyword evidence="7" id="KW-1185">Reference proteome</keyword>
<organism evidence="6 7">
    <name type="scientific">Peronospora effusa</name>
    <dbReference type="NCBI Taxonomy" id="542832"/>
    <lineage>
        <taxon>Eukaryota</taxon>
        <taxon>Sar</taxon>
        <taxon>Stramenopiles</taxon>
        <taxon>Oomycota</taxon>
        <taxon>Peronosporomycetes</taxon>
        <taxon>Peronosporales</taxon>
        <taxon>Peronosporaceae</taxon>
        <taxon>Peronospora</taxon>
    </lineage>
</organism>
<dbReference type="PANTHER" id="PTHR15660:SF1">
    <property type="entry name" value="BRISC AND BRCA1-A COMPLEX MEMBER 1"/>
    <property type="match status" value="1"/>
</dbReference>
<keyword evidence="4" id="KW-0234">DNA repair</keyword>
<evidence type="ECO:0000313" key="7">
    <source>
        <dbReference type="Proteomes" id="UP000282087"/>
    </source>
</evidence>
<comment type="caution">
    <text evidence="6">The sequence shown here is derived from an EMBL/GenBank/DDBJ whole genome shotgun (WGS) entry which is preliminary data.</text>
</comment>
<dbReference type="AlphaFoldDB" id="A0A3M6VAB7"/>
<evidence type="ECO:0000256" key="1">
    <source>
        <dbReference type="ARBA" id="ARBA00004123"/>
    </source>
</evidence>
<comment type="subcellular location">
    <subcellularLocation>
        <location evidence="1">Nucleus</location>
    </subcellularLocation>
</comment>
<keyword evidence="5" id="KW-0539">Nucleus</keyword>